<reference evidence="2" key="1">
    <citation type="submission" date="2016-05" db="EMBL/GenBank/DDBJ databases">
        <title>Comparative genomics of biotechnologically important yeasts.</title>
        <authorList>
            <consortium name="DOE Joint Genome Institute"/>
            <person name="Riley R."/>
            <person name="Haridas S."/>
            <person name="Wolfe K.H."/>
            <person name="Lopes M.R."/>
            <person name="Hittinger C.T."/>
            <person name="Goker M."/>
            <person name="Salamov A."/>
            <person name="Wisecaver J."/>
            <person name="Long T.M."/>
            <person name="Aerts A.L."/>
            <person name="Barry K."/>
            <person name="Choi C."/>
            <person name="Clum A."/>
            <person name="Coughlan A.Y."/>
            <person name="Deshpande S."/>
            <person name="Douglass A.P."/>
            <person name="Hanson S.J."/>
            <person name="Klenk H.-P."/>
            <person name="Labutti K."/>
            <person name="Lapidus A."/>
            <person name="Lindquist E."/>
            <person name="Lipzen A."/>
            <person name="Meier-Kolthoff J.P."/>
            <person name="Ohm R.A."/>
            <person name="Otillar R.P."/>
            <person name="Pangilinan J."/>
            <person name="Peng Y."/>
            <person name="Rokas A."/>
            <person name="Rosa C.A."/>
            <person name="Scheuner C."/>
            <person name="Sibirny A.A."/>
            <person name="Slot J.C."/>
            <person name="Stielow J.B."/>
            <person name="Sun H."/>
            <person name="Kurtzman C.P."/>
            <person name="Blackwell M."/>
            <person name="Grigoriev I.V."/>
            <person name="Jeffries T.W."/>
        </authorList>
    </citation>
    <scope>NUCLEOTIDE SEQUENCE [LARGE SCALE GENOMIC DNA]</scope>
    <source>
        <strain evidence="2">NRRL Y-12698</strain>
    </source>
</reference>
<protein>
    <submittedName>
        <fullName evidence="1">Uncharacterized protein</fullName>
    </submittedName>
</protein>
<evidence type="ECO:0000313" key="1">
    <source>
        <dbReference type="EMBL" id="ODQ82073.1"/>
    </source>
</evidence>
<accession>A0A1E3QWL5</accession>
<keyword evidence="2" id="KW-1185">Reference proteome</keyword>
<name>A0A1E3QWL5_9ASCO</name>
<organism evidence="1 2">
    <name type="scientific">Babjeviella inositovora NRRL Y-12698</name>
    <dbReference type="NCBI Taxonomy" id="984486"/>
    <lineage>
        <taxon>Eukaryota</taxon>
        <taxon>Fungi</taxon>
        <taxon>Dikarya</taxon>
        <taxon>Ascomycota</taxon>
        <taxon>Saccharomycotina</taxon>
        <taxon>Pichiomycetes</taxon>
        <taxon>Serinales incertae sedis</taxon>
        <taxon>Babjeviella</taxon>
    </lineage>
</organism>
<dbReference type="EMBL" id="KV454427">
    <property type="protein sequence ID" value="ODQ82073.1"/>
    <property type="molecule type" value="Genomic_DNA"/>
</dbReference>
<dbReference type="Proteomes" id="UP000094336">
    <property type="component" value="Unassembled WGS sequence"/>
</dbReference>
<gene>
    <name evidence="1" type="ORF">BABINDRAFT_115044</name>
</gene>
<dbReference type="GeneID" id="30144728"/>
<dbReference type="AlphaFoldDB" id="A0A1E3QWL5"/>
<evidence type="ECO:0000313" key="2">
    <source>
        <dbReference type="Proteomes" id="UP000094336"/>
    </source>
</evidence>
<proteinExistence type="predicted"/>
<sequence length="111" mass="13161">MFNTRFLGFSSSQEPCLRTVFLSFLVRKMFQPMPLTRREFSGRTGHPSALSDHYFARCCFGYEEKYTRNFWSPILYYFQGRSDECARANGWQLTPPIYLCHFTKKPLLCMT</sequence>
<dbReference type="RefSeq" id="XP_018987401.1">
    <property type="nucleotide sequence ID" value="XM_019126874.1"/>
</dbReference>